<evidence type="ECO:0000313" key="2">
    <source>
        <dbReference type="EMBL" id="QDU79552.1"/>
    </source>
</evidence>
<evidence type="ECO:0000313" key="3">
    <source>
        <dbReference type="Proteomes" id="UP000317178"/>
    </source>
</evidence>
<accession>A0A518CK00</accession>
<organism evidence="2 3">
    <name type="scientific">Polystyrenella longa</name>
    <dbReference type="NCBI Taxonomy" id="2528007"/>
    <lineage>
        <taxon>Bacteria</taxon>
        <taxon>Pseudomonadati</taxon>
        <taxon>Planctomycetota</taxon>
        <taxon>Planctomycetia</taxon>
        <taxon>Planctomycetales</taxon>
        <taxon>Planctomycetaceae</taxon>
        <taxon>Polystyrenella</taxon>
    </lineage>
</organism>
<sequence>MLGLVADFMETAEAEEVDFIKEIRLRTWARQNYQSPGDRGNNLHPVVLDEMQKMDSESE</sequence>
<keyword evidence="3" id="KW-1185">Reference proteome</keyword>
<dbReference type="RefSeq" id="WP_144994240.1">
    <property type="nucleotide sequence ID" value="NZ_CP036281.1"/>
</dbReference>
<evidence type="ECO:0000256" key="1">
    <source>
        <dbReference type="SAM" id="MobiDB-lite"/>
    </source>
</evidence>
<dbReference type="AlphaFoldDB" id="A0A518CK00"/>
<proteinExistence type="predicted"/>
<feature type="region of interest" description="Disordered" evidence="1">
    <location>
        <begin position="31"/>
        <end position="59"/>
    </location>
</feature>
<dbReference type="KEGG" id="plon:Pla110_12630"/>
<feature type="compositionally biased region" description="Basic and acidic residues" evidence="1">
    <location>
        <begin position="50"/>
        <end position="59"/>
    </location>
</feature>
<protein>
    <submittedName>
        <fullName evidence="2">Uncharacterized protein</fullName>
    </submittedName>
</protein>
<reference evidence="2 3" key="1">
    <citation type="submission" date="2019-02" db="EMBL/GenBank/DDBJ databases">
        <title>Deep-cultivation of Planctomycetes and their phenomic and genomic characterization uncovers novel biology.</title>
        <authorList>
            <person name="Wiegand S."/>
            <person name="Jogler M."/>
            <person name="Boedeker C."/>
            <person name="Pinto D."/>
            <person name="Vollmers J."/>
            <person name="Rivas-Marin E."/>
            <person name="Kohn T."/>
            <person name="Peeters S.H."/>
            <person name="Heuer A."/>
            <person name="Rast P."/>
            <person name="Oberbeckmann S."/>
            <person name="Bunk B."/>
            <person name="Jeske O."/>
            <person name="Meyerdierks A."/>
            <person name="Storesund J.E."/>
            <person name="Kallscheuer N."/>
            <person name="Luecker S."/>
            <person name="Lage O.M."/>
            <person name="Pohl T."/>
            <person name="Merkel B.J."/>
            <person name="Hornburger P."/>
            <person name="Mueller R.-W."/>
            <person name="Bruemmer F."/>
            <person name="Labrenz M."/>
            <person name="Spormann A.M."/>
            <person name="Op den Camp H."/>
            <person name="Overmann J."/>
            <person name="Amann R."/>
            <person name="Jetten M.S.M."/>
            <person name="Mascher T."/>
            <person name="Medema M.H."/>
            <person name="Devos D.P."/>
            <person name="Kaster A.-K."/>
            <person name="Ovreas L."/>
            <person name="Rohde M."/>
            <person name="Galperin M.Y."/>
            <person name="Jogler C."/>
        </authorList>
    </citation>
    <scope>NUCLEOTIDE SEQUENCE [LARGE SCALE GENOMIC DNA]</scope>
    <source>
        <strain evidence="2 3">Pla110</strain>
    </source>
</reference>
<dbReference type="EMBL" id="CP036281">
    <property type="protein sequence ID" value="QDU79552.1"/>
    <property type="molecule type" value="Genomic_DNA"/>
</dbReference>
<gene>
    <name evidence="2" type="ORF">Pla110_12630</name>
</gene>
<dbReference type="OrthoDB" id="215300at2"/>
<name>A0A518CK00_9PLAN</name>
<dbReference type="Proteomes" id="UP000317178">
    <property type="component" value="Chromosome"/>
</dbReference>